<feature type="region of interest" description="Disordered" evidence="1">
    <location>
        <begin position="131"/>
        <end position="152"/>
    </location>
</feature>
<organism evidence="2 3">
    <name type="scientific">Pleurodeles waltl</name>
    <name type="common">Iberian ribbed newt</name>
    <dbReference type="NCBI Taxonomy" id="8319"/>
    <lineage>
        <taxon>Eukaryota</taxon>
        <taxon>Metazoa</taxon>
        <taxon>Chordata</taxon>
        <taxon>Craniata</taxon>
        <taxon>Vertebrata</taxon>
        <taxon>Euteleostomi</taxon>
        <taxon>Amphibia</taxon>
        <taxon>Batrachia</taxon>
        <taxon>Caudata</taxon>
        <taxon>Salamandroidea</taxon>
        <taxon>Salamandridae</taxon>
        <taxon>Pleurodelinae</taxon>
        <taxon>Pleurodeles</taxon>
    </lineage>
</organism>
<sequence length="267" mass="28083">MYASPEPGTETLCDVRTSASWDIGGLGWDEEEQLSLDEGVPGESLPDSLEGGLQDVEILQMRKLDNEGKVFLEEEILSGELAQAIAKGSSTAAAPRCSTWAQVSILGPAPVETGPRPLLRFKLIQALAGERSQRDPQCPAGSLGPAVRLPEPAAGATPRGPLFLLQPRPAIPRKAAALRERRGRKPLLGPDGSAWSTARVGSAAGAQPRRPQVSCTALGLRARAARVDAFAWSFEAGPSGAETLGVRHVPDPGHAPCLVSHIGQSPY</sequence>
<reference evidence="2" key="1">
    <citation type="journal article" date="2022" name="bioRxiv">
        <title>Sequencing and chromosome-scale assembly of the giantPleurodeles waltlgenome.</title>
        <authorList>
            <person name="Brown T."/>
            <person name="Elewa A."/>
            <person name="Iarovenko S."/>
            <person name="Subramanian E."/>
            <person name="Araus A.J."/>
            <person name="Petzold A."/>
            <person name="Susuki M."/>
            <person name="Suzuki K.-i.T."/>
            <person name="Hayashi T."/>
            <person name="Toyoda A."/>
            <person name="Oliveira C."/>
            <person name="Osipova E."/>
            <person name="Leigh N.D."/>
            <person name="Simon A."/>
            <person name="Yun M.H."/>
        </authorList>
    </citation>
    <scope>NUCLEOTIDE SEQUENCE</scope>
    <source>
        <strain evidence="2">20211129_DDA</strain>
        <tissue evidence="2">Liver</tissue>
    </source>
</reference>
<evidence type="ECO:0000256" key="1">
    <source>
        <dbReference type="SAM" id="MobiDB-lite"/>
    </source>
</evidence>
<comment type="caution">
    <text evidence="2">The sequence shown here is derived from an EMBL/GenBank/DDBJ whole genome shotgun (WGS) entry which is preliminary data.</text>
</comment>
<gene>
    <name evidence="2" type="ORF">NDU88_009100</name>
</gene>
<keyword evidence="3" id="KW-1185">Reference proteome</keyword>
<dbReference type="EMBL" id="JANPWB010000010">
    <property type="protein sequence ID" value="KAJ1142787.1"/>
    <property type="molecule type" value="Genomic_DNA"/>
</dbReference>
<accession>A0AAV7QTM2</accession>
<protein>
    <submittedName>
        <fullName evidence="2">Uncharacterized protein</fullName>
    </submittedName>
</protein>
<proteinExistence type="predicted"/>
<evidence type="ECO:0000313" key="3">
    <source>
        <dbReference type="Proteomes" id="UP001066276"/>
    </source>
</evidence>
<evidence type="ECO:0000313" key="2">
    <source>
        <dbReference type="EMBL" id="KAJ1142787.1"/>
    </source>
</evidence>
<dbReference type="Proteomes" id="UP001066276">
    <property type="component" value="Chromosome 6"/>
</dbReference>
<dbReference type="AlphaFoldDB" id="A0AAV7QTM2"/>
<name>A0AAV7QTM2_PLEWA</name>
<feature type="region of interest" description="Disordered" evidence="1">
    <location>
        <begin position="179"/>
        <end position="211"/>
    </location>
</feature>